<dbReference type="RefSeq" id="WP_092785207.1">
    <property type="nucleotide sequence ID" value="NZ_FOGI01000013.1"/>
</dbReference>
<dbReference type="Proteomes" id="UP000199051">
    <property type="component" value="Unassembled WGS sequence"/>
</dbReference>
<dbReference type="InterPro" id="IPR006091">
    <property type="entry name" value="Acyl-CoA_Oxase/DH_mid-dom"/>
</dbReference>
<evidence type="ECO:0000259" key="7">
    <source>
        <dbReference type="Pfam" id="PF00441"/>
    </source>
</evidence>
<proteinExistence type="inferred from homology"/>
<dbReference type="InterPro" id="IPR013786">
    <property type="entry name" value="AcylCoA_DH/ox_N"/>
</dbReference>
<feature type="domain" description="Acyl-CoA dehydrogenase/oxidase N-terminal" evidence="9">
    <location>
        <begin position="5"/>
        <end position="117"/>
    </location>
</feature>
<reference evidence="11" key="1">
    <citation type="submission" date="2016-10" db="EMBL/GenBank/DDBJ databases">
        <authorList>
            <person name="Varghese N."/>
            <person name="Submissions S."/>
        </authorList>
    </citation>
    <scope>NUCLEOTIDE SEQUENCE [LARGE SCALE GENOMIC DNA]</scope>
    <source>
        <strain evidence="11">DSM 44260</strain>
    </source>
</reference>
<dbReference type="InterPro" id="IPR009100">
    <property type="entry name" value="AcylCoA_DH/oxidase_NM_dom_sf"/>
</dbReference>
<dbReference type="GO" id="GO:0003995">
    <property type="term" value="F:acyl-CoA dehydrogenase activity"/>
    <property type="evidence" value="ECO:0007669"/>
    <property type="project" value="InterPro"/>
</dbReference>
<dbReference type="InterPro" id="IPR036250">
    <property type="entry name" value="AcylCo_DH-like_C"/>
</dbReference>
<name>A0A1H9X9K9_9PSEU</name>
<dbReference type="InterPro" id="IPR046373">
    <property type="entry name" value="Acyl-CoA_Oxase/DH_mid-dom_sf"/>
</dbReference>
<evidence type="ECO:0000256" key="6">
    <source>
        <dbReference type="RuleBase" id="RU362125"/>
    </source>
</evidence>
<evidence type="ECO:0000313" key="10">
    <source>
        <dbReference type="EMBL" id="SES42888.1"/>
    </source>
</evidence>
<evidence type="ECO:0000259" key="8">
    <source>
        <dbReference type="Pfam" id="PF02770"/>
    </source>
</evidence>
<accession>A0A1H9X9K9</accession>
<keyword evidence="3 6" id="KW-0285">Flavoprotein</keyword>
<dbReference type="PANTHER" id="PTHR43884:SF12">
    <property type="entry name" value="ISOVALERYL-COA DEHYDROGENASE, MITOCHONDRIAL-RELATED"/>
    <property type="match status" value="1"/>
</dbReference>
<dbReference type="STRING" id="155974.SAMN04487818_113200"/>
<sequence length="380" mass="40563">MIGWTDEQRTLRAAAAELGAAVGKDHLERDATGEFSRDGWALVRESGLLGLPFGTEYGGLGADLLTTMYVLEGLGEACRDGGFPFSVTTHVVSTGVPLHRFGSAELKARYLPGVCSGSAIGAHAISEPDAGSDMMAMRTTAVLDGDDYVLTGSKSFVSNGPIADTYLVYARTGKAGAPDAITTFLVERDSPGLHVGQPMGKMGLKTSPLSELFLDGVRVPATRVVGKVGAGFLVLDHVMKWEILLSFVVNLGEMEHRLRESVRYARTRKQFGAPIGSNQSVSNKLVDMRIGVETSRKWLYDTAEKLVARKNVTTDIAITKLVVSEANLASALAAVQVFGGYGYMTEYGVEKDVRNAVAGTIYSGTTEIQRQRVAAMMGLG</sequence>
<evidence type="ECO:0000256" key="5">
    <source>
        <dbReference type="ARBA" id="ARBA00023002"/>
    </source>
</evidence>
<organism evidence="10 11">
    <name type="scientific">Actinokineospora terrae</name>
    <dbReference type="NCBI Taxonomy" id="155974"/>
    <lineage>
        <taxon>Bacteria</taxon>
        <taxon>Bacillati</taxon>
        <taxon>Actinomycetota</taxon>
        <taxon>Actinomycetes</taxon>
        <taxon>Pseudonocardiales</taxon>
        <taxon>Pseudonocardiaceae</taxon>
        <taxon>Actinokineospora</taxon>
    </lineage>
</organism>
<dbReference type="Gene3D" id="2.40.110.10">
    <property type="entry name" value="Butyryl-CoA Dehydrogenase, subunit A, domain 2"/>
    <property type="match status" value="1"/>
</dbReference>
<dbReference type="PROSITE" id="PS00072">
    <property type="entry name" value="ACYL_COA_DH_1"/>
    <property type="match status" value="1"/>
</dbReference>
<feature type="domain" description="Acyl-CoA dehydrogenase/oxidase C-terminal" evidence="7">
    <location>
        <begin position="229"/>
        <end position="376"/>
    </location>
</feature>
<gene>
    <name evidence="10" type="ORF">SAMN04487818_113200</name>
</gene>
<evidence type="ECO:0000256" key="1">
    <source>
        <dbReference type="ARBA" id="ARBA00001974"/>
    </source>
</evidence>
<dbReference type="EMBL" id="FOGI01000013">
    <property type="protein sequence ID" value="SES42888.1"/>
    <property type="molecule type" value="Genomic_DNA"/>
</dbReference>
<dbReference type="FunFam" id="2.40.110.10:FF:000002">
    <property type="entry name" value="Acyl-CoA dehydrogenase fadE12"/>
    <property type="match status" value="1"/>
</dbReference>
<dbReference type="GO" id="GO:0050660">
    <property type="term" value="F:flavin adenine dinucleotide binding"/>
    <property type="evidence" value="ECO:0007669"/>
    <property type="project" value="InterPro"/>
</dbReference>
<dbReference type="InterPro" id="IPR037069">
    <property type="entry name" value="AcylCoA_DH/ox_N_sf"/>
</dbReference>
<dbReference type="Pfam" id="PF02771">
    <property type="entry name" value="Acyl-CoA_dh_N"/>
    <property type="match status" value="1"/>
</dbReference>
<evidence type="ECO:0000256" key="3">
    <source>
        <dbReference type="ARBA" id="ARBA00022630"/>
    </source>
</evidence>
<dbReference type="PANTHER" id="PTHR43884">
    <property type="entry name" value="ACYL-COA DEHYDROGENASE"/>
    <property type="match status" value="1"/>
</dbReference>
<dbReference type="PROSITE" id="PS00073">
    <property type="entry name" value="ACYL_COA_DH_2"/>
    <property type="match status" value="1"/>
</dbReference>
<dbReference type="Pfam" id="PF02770">
    <property type="entry name" value="Acyl-CoA_dh_M"/>
    <property type="match status" value="1"/>
</dbReference>
<keyword evidence="11" id="KW-1185">Reference proteome</keyword>
<dbReference type="InterPro" id="IPR009075">
    <property type="entry name" value="AcylCo_DH/oxidase_C"/>
</dbReference>
<keyword evidence="4 6" id="KW-0274">FAD</keyword>
<evidence type="ECO:0000256" key="4">
    <source>
        <dbReference type="ARBA" id="ARBA00022827"/>
    </source>
</evidence>
<dbReference type="SUPFAM" id="SSF47203">
    <property type="entry name" value="Acyl-CoA dehydrogenase C-terminal domain-like"/>
    <property type="match status" value="1"/>
</dbReference>
<feature type="domain" description="Acyl-CoA oxidase/dehydrogenase middle" evidence="8">
    <location>
        <begin position="123"/>
        <end position="217"/>
    </location>
</feature>
<comment type="cofactor">
    <cofactor evidence="1 6">
        <name>FAD</name>
        <dbReference type="ChEBI" id="CHEBI:57692"/>
    </cofactor>
</comment>
<dbReference type="Gene3D" id="1.20.140.10">
    <property type="entry name" value="Butyryl-CoA Dehydrogenase, subunit A, domain 3"/>
    <property type="match status" value="1"/>
</dbReference>
<dbReference type="Gene3D" id="1.10.540.10">
    <property type="entry name" value="Acyl-CoA dehydrogenase/oxidase, N-terminal domain"/>
    <property type="match status" value="1"/>
</dbReference>
<evidence type="ECO:0000259" key="9">
    <source>
        <dbReference type="Pfam" id="PF02771"/>
    </source>
</evidence>
<evidence type="ECO:0000313" key="11">
    <source>
        <dbReference type="Proteomes" id="UP000199051"/>
    </source>
</evidence>
<protein>
    <submittedName>
        <fullName evidence="10">Acyl-CoA dehydrogenase</fullName>
    </submittedName>
</protein>
<dbReference type="SUPFAM" id="SSF56645">
    <property type="entry name" value="Acyl-CoA dehydrogenase NM domain-like"/>
    <property type="match status" value="1"/>
</dbReference>
<dbReference type="InterPro" id="IPR006089">
    <property type="entry name" value="Acyl-CoA_DH_CS"/>
</dbReference>
<comment type="similarity">
    <text evidence="2 6">Belongs to the acyl-CoA dehydrogenase family.</text>
</comment>
<dbReference type="AlphaFoldDB" id="A0A1H9X9K9"/>
<evidence type="ECO:0000256" key="2">
    <source>
        <dbReference type="ARBA" id="ARBA00009347"/>
    </source>
</evidence>
<keyword evidence="5 6" id="KW-0560">Oxidoreductase</keyword>
<dbReference type="Pfam" id="PF00441">
    <property type="entry name" value="Acyl-CoA_dh_1"/>
    <property type="match status" value="1"/>
</dbReference>